<dbReference type="PROSITE" id="PS50011">
    <property type="entry name" value="PROTEIN_KINASE_DOM"/>
    <property type="match status" value="1"/>
</dbReference>
<dbReference type="AlphaFoldDB" id="A0A081AZY7"/>
<dbReference type="EMBL" id="ANJA01000307">
    <property type="protein sequence ID" value="ETO84448.1"/>
    <property type="molecule type" value="Genomic_DNA"/>
</dbReference>
<reference evidence="7 8" key="1">
    <citation type="submission" date="2013-11" db="EMBL/GenBank/DDBJ databases">
        <title>The Genome Sequence of Phytophthora parasitica P1976.</title>
        <authorList>
            <consortium name="The Broad Institute Genomics Platform"/>
            <person name="Russ C."/>
            <person name="Tyler B."/>
            <person name="Panabieres F."/>
            <person name="Shan W."/>
            <person name="Tripathy S."/>
            <person name="Grunwald N."/>
            <person name="Machado M."/>
            <person name="Johnson C.S."/>
            <person name="Walker B."/>
            <person name="Young S."/>
            <person name="Zeng Q."/>
            <person name="Gargeya S."/>
            <person name="Fitzgerald M."/>
            <person name="Haas B."/>
            <person name="Abouelleil A."/>
            <person name="Allen A.W."/>
            <person name="Alvarado L."/>
            <person name="Arachchi H.M."/>
            <person name="Berlin A.M."/>
            <person name="Chapman S.B."/>
            <person name="Gainer-Dewar J."/>
            <person name="Goldberg J."/>
            <person name="Griggs A."/>
            <person name="Gujja S."/>
            <person name="Hansen M."/>
            <person name="Howarth C."/>
            <person name="Imamovic A."/>
            <person name="Ireland A."/>
            <person name="Larimer J."/>
            <person name="McCowan C."/>
            <person name="Murphy C."/>
            <person name="Pearson M."/>
            <person name="Poon T.W."/>
            <person name="Priest M."/>
            <person name="Roberts A."/>
            <person name="Saif S."/>
            <person name="Shea T."/>
            <person name="Sisk P."/>
            <person name="Sykes S."/>
            <person name="Wortman J."/>
            <person name="Nusbaum C."/>
            <person name="Birren B."/>
        </authorList>
    </citation>
    <scope>NUCLEOTIDE SEQUENCE [LARGE SCALE GENOMIC DNA]</scope>
    <source>
        <strain evidence="7 8">P1976</strain>
    </source>
</reference>
<dbReference type="OrthoDB" id="10252171at2759"/>
<comment type="caution">
    <text evidence="7">The sequence shown here is derived from an EMBL/GenBank/DDBJ whole genome shotgun (WGS) entry which is preliminary data.</text>
</comment>
<keyword evidence="3" id="KW-0547">Nucleotide-binding</keyword>
<gene>
    <name evidence="7" type="ORF">F444_01638</name>
</gene>
<dbReference type="Pfam" id="PF00069">
    <property type="entry name" value="Pkinase"/>
    <property type="match status" value="1"/>
</dbReference>
<evidence type="ECO:0000313" key="7">
    <source>
        <dbReference type="EMBL" id="ETO84448.1"/>
    </source>
</evidence>
<dbReference type="GO" id="GO:0005634">
    <property type="term" value="C:nucleus"/>
    <property type="evidence" value="ECO:0007669"/>
    <property type="project" value="TreeGrafter"/>
</dbReference>
<accession>A0A081AZY7</accession>
<sequence>MATPELRFRRKIGDAMYGEVLEYELLQHQPNERSCVVAVKSINLSYAITARSRTQADRVLDDPNQECRVAKLLARTSGHRNVVKSFFQFQKNDSLYLVSEFCADGDLHTHLAKTGAVDEQFSIHIMAQIFDGVNFLHRNLNIAHRDLSLENVLMNNGECKISDFGLSVEATSRCSDRVGKDYYMAPEVVARNEYDPVKADVWSLGIIWFVLVTGSPLITIASQDNKAFLAMKECGVMSVFESWKVTTRLSAPVMDLISRMLKVDPAERIALDEILQHPCLDPESVNRRR</sequence>
<feature type="domain" description="Protein kinase" evidence="6">
    <location>
        <begin position="6"/>
        <end position="280"/>
    </location>
</feature>
<evidence type="ECO:0000256" key="5">
    <source>
        <dbReference type="ARBA" id="ARBA00022840"/>
    </source>
</evidence>
<evidence type="ECO:0000256" key="1">
    <source>
        <dbReference type="ARBA" id="ARBA00022527"/>
    </source>
</evidence>
<evidence type="ECO:0000313" key="8">
    <source>
        <dbReference type="Proteomes" id="UP000028582"/>
    </source>
</evidence>
<protein>
    <submittedName>
        <fullName evidence="7">CAMK protein kinase</fullName>
    </submittedName>
</protein>
<organism evidence="7 8">
    <name type="scientific">Phytophthora nicotianae P1976</name>
    <dbReference type="NCBI Taxonomy" id="1317066"/>
    <lineage>
        <taxon>Eukaryota</taxon>
        <taxon>Sar</taxon>
        <taxon>Stramenopiles</taxon>
        <taxon>Oomycota</taxon>
        <taxon>Peronosporomycetes</taxon>
        <taxon>Peronosporales</taxon>
        <taxon>Peronosporaceae</taxon>
        <taxon>Phytophthora</taxon>
    </lineage>
</organism>
<name>A0A081AZY7_PHYNI</name>
<evidence type="ECO:0000259" key="6">
    <source>
        <dbReference type="PROSITE" id="PS50011"/>
    </source>
</evidence>
<dbReference type="SUPFAM" id="SSF56112">
    <property type="entry name" value="Protein kinase-like (PK-like)"/>
    <property type="match status" value="1"/>
</dbReference>
<keyword evidence="2" id="KW-0808">Transferase</keyword>
<keyword evidence="4 7" id="KW-0418">Kinase</keyword>
<keyword evidence="1" id="KW-0723">Serine/threonine-protein kinase</keyword>
<dbReference type="GO" id="GO:0004674">
    <property type="term" value="F:protein serine/threonine kinase activity"/>
    <property type="evidence" value="ECO:0007669"/>
    <property type="project" value="UniProtKB-KW"/>
</dbReference>
<dbReference type="InterPro" id="IPR000719">
    <property type="entry name" value="Prot_kinase_dom"/>
</dbReference>
<evidence type="ECO:0000256" key="4">
    <source>
        <dbReference type="ARBA" id="ARBA00022777"/>
    </source>
</evidence>
<proteinExistence type="predicted"/>
<dbReference type="PANTHER" id="PTHR24345">
    <property type="entry name" value="SERINE/THREONINE-PROTEIN KINASE PLK"/>
    <property type="match status" value="1"/>
</dbReference>
<keyword evidence="5" id="KW-0067">ATP-binding</keyword>
<dbReference type="PANTHER" id="PTHR24345:SF91">
    <property type="entry name" value="SERINE_THREONINE-PROTEIN KINASE PLK4"/>
    <property type="match status" value="1"/>
</dbReference>
<evidence type="ECO:0000256" key="3">
    <source>
        <dbReference type="ARBA" id="ARBA00022741"/>
    </source>
</evidence>
<evidence type="ECO:0000256" key="2">
    <source>
        <dbReference type="ARBA" id="ARBA00022679"/>
    </source>
</evidence>
<dbReference type="Gene3D" id="1.10.510.10">
    <property type="entry name" value="Transferase(Phosphotransferase) domain 1"/>
    <property type="match status" value="1"/>
</dbReference>
<dbReference type="Proteomes" id="UP000028582">
    <property type="component" value="Unassembled WGS sequence"/>
</dbReference>
<dbReference type="FunFam" id="1.10.510.10:FF:000753">
    <property type="entry name" value="CAMK/CAMKL protein kinase"/>
    <property type="match status" value="1"/>
</dbReference>
<dbReference type="GO" id="GO:0005524">
    <property type="term" value="F:ATP binding"/>
    <property type="evidence" value="ECO:0007669"/>
    <property type="project" value="UniProtKB-KW"/>
</dbReference>
<dbReference type="InterPro" id="IPR011009">
    <property type="entry name" value="Kinase-like_dom_sf"/>
</dbReference>